<name>A0A4Y2GH37_ARAVE</name>
<accession>A0A4Y2GH37</accession>
<keyword evidence="1" id="KW-1133">Transmembrane helix</keyword>
<sequence>MISVSTCITQSLHFILLALNLMVQYLLEEHLCLPRHAKIKTSQLNDRACWFIIIILITINYLNLPVIAVVSTMKTQHRTKQSDLHTVAISRASLLAMFNEEKLFIRMELRRSLFFGLARNFSW</sequence>
<keyword evidence="1" id="KW-0472">Membrane</keyword>
<dbReference type="EMBL" id="BGPR01177617">
    <property type="protein sequence ID" value="GBM52039.1"/>
    <property type="molecule type" value="Genomic_DNA"/>
</dbReference>
<organism evidence="2 3">
    <name type="scientific">Araneus ventricosus</name>
    <name type="common">Orbweaver spider</name>
    <name type="synonym">Epeira ventricosa</name>
    <dbReference type="NCBI Taxonomy" id="182803"/>
    <lineage>
        <taxon>Eukaryota</taxon>
        <taxon>Metazoa</taxon>
        <taxon>Ecdysozoa</taxon>
        <taxon>Arthropoda</taxon>
        <taxon>Chelicerata</taxon>
        <taxon>Arachnida</taxon>
        <taxon>Araneae</taxon>
        <taxon>Araneomorphae</taxon>
        <taxon>Entelegynae</taxon>
        <taxon>Araneoidea</taxon>
        <taxon>Araneidae</taxon>
        <taxon>Araneus</taxon>
    </lineage>
</organism>
<evidence type="ECO:0000256" key="1">
    <source>
        <dbReference type="SAM" id="Phobius"/>
    </source>
</evidence>
<keyword evidence="3" id="KW-1185">Reference proteome</keyword>
<comment type="caution">
    <text evidence="2">The sequence shown here is derived from an EMBL/GenBank/DDBJ whole genome shotgun (WGS) entry which is preliminary data.</text>
</comment>
<dbReference type="Proteomes" id="UP000499080">
    <property type="component" value="Unassembled WGS sequence"/>
</dbReference>
<evidence type="ECO:0000313" key="2">
    <source>
        <dbReference type="EMBL" id="GBM52039.1"/>
    </source>
</evidence>
<proteinExistence type="predicted"/>
<protein>
    <submittedName>
        <fullName evidence="2">Uncharacterized protein</fullName>
    </submittedName>
</protein>
<reference evidence="2 3" key="1">
    <citation type="journal article" date="2019" name="Sci. Rep.">
        <title>Orb-weaving spider Araneus ventricosus genome elucidates the spidroin gene catalogue.</title>
        <authorList>
            <person name="Kono N."/>
            <person name="Nakamura H."/>
            <person name="Ohtoshi R."/>
            <person name="Moran D.A.P."/>
            <person name="Shinohara A."/>
            <person name="Yoshida Y."/>
            <person name="Fujiwara M."/>
            <person name="Mori M."/>
            <person name="Tomita M."/>
            <person name="Arakawa K."/>
        </authorList>
    </citation>
    <scope>NUCLEOTIDE SEQUENCE [LARGE SCALE GENOMIC DNA]</scope>
</reference>
<feature type="transmembrane region" description="Helical" evidence="1">
    <location>
        <begin position="48"/>
        <end position="70"/>
    </location>
</feature>
<evidence type="ECO:0000313" key="3">
    <source>
        <dbReference type="Proteomes" id="UP000499080"/>
    </source>
</evidence>
<dbReference type="AlphaFoldDB" id="A0A4Y2GH37"/>
<gene>
    <name evidence="2" type="ORF">AVEN_165856_1</name>
</gene>
<keyword evidence="1" id="KW-0812">Transmembrane</keyword>
<feature type="transmembrane region" description="Helical" evidence="1">
    <location>
        <begin position="12"/>
        <end position="27"/>
    </location>
</feature>